<feature type="transmembrane region" description="Helical" evidence="10">
    <location>
        <begin position="182"/>
        <end position="199"/>
    </location>
</feature>
<gene>
    <name evidence="12" type="ORF">RclHR1_00450030</name>
</gene>
<protein>
    <recommendedName>
        <fullName evidence="11">Amino acid transporter transmembrane domain-containing protein</fullName>
    </recommendedName>
</protein>
<dbReference type="GO" id="GO:0005313">
    <property type="term" value="F:L-glutamate transmembrane transporter activity"/>
    <property type="evidence" value="ECO:0007669"/>
    <property type="project" value="TreeGrafter"/>
</dbReference>
<keyword evidence="13" id="KW-1185">Reference proteome</keyword>
<feature type="transmembrane region" description="Helical" evidence="10">
    <location>
        <begin position="128"/>
        <end position="155"/>
    </location>
</feature>
<evidence type="ECO:0000256" key="7">
    <source>
        <dbReference type="ARBA" id="ARBA00022989"/>
    </source>
</evidence>
<evidence type="ECO:0000256" key="2">
    <source>
        <dbReference type="ARBA" id="ARBA00008066"/>
    </source>
</evidence>
<feature type="transmembrane region" description="Helical" evidence="10">
    <location>
        <begin position="249"/>
        <end position="272"/>
    </location>
</feature>
<evidence type="ECO:0000256" key="10">
    <source>
        <dbReference type="SAM" id="Phobius"/>
    </source>
</evidence>
<keyword evidence="6" id="KW-0029">Amino-acid transport</keyword>
<dbReference type="GO" id="GO:0015189">
    <property type="term" value="F:L-lysine transmembrane transporter activity"/>
    <property type="evidence" value="ECO:0007669"/>
    <property type="project" value="TreeGrafter"/>
</dbReference>
<feature type="region of interest" description="Disordered" evidence="9">
    <location>
        <begin position="1"/>
        <end position="22"/>
    </location>
</feature>
<dbReference type="GO" id="GO:0005302">
    <property type="term" value="F:L-tyrosine transmembrane transporter activity"/>
    <property type="evidence" value="ECO:0007669"/>
    <property type="project" value="TreeGrafter"/>
</dbReference>
<comment type="subcellular location">
    <subcellularLocation>
        <location evidence="1">Vacuole membrane</location>
        <topology evidence="1">Multi-pass membrane protein</topology>
    </subcellularLocation>
</comment>
<comment type="caution">
    <text evidence="12">The sequence shown here is derived from an EMBL/GenBank/DDBJ whole genome shotgun (WGS) entry which is preliminary data.</text>
</comment>
<evidence type="ECO:0000313" key="12">
    <source>
        <dbReference type="EMBL" id="GBC02195.1"/>
    </source>
</evidence>
<dbReference type="GO" id="GO:0015194">
    <property type="term" value="F:L-serine transmembrane transporter activity"/>
    <property type="evidence" value="ECO:0007669"/>
    <property type="project" value="TreeGrafter"/>
</dbReference>
<feature type="transmembrane region" description="Helical" evidence="10">
    <location>
        <begin position="402"/>
        <end position="424"/>
    </location>
</feature>
<keyword evidence="4" id="KW-0926">Vacuole</keyword>
<feature type="domain" description="Amino acid transporter transmembrane" evidence="11">
    <location>
        <begin position="56"/>
        <end position="454"/>
    </location>
</feature>
<accession>A0A2Z6RV77</accession>
<comment type="similarity">
    <text evidence="2">Belongs to the amino acid/polyamine transporter 2 family.</text>
</comment>
<dbReference type="GO" id="GO:0005290">
    <property type="term" value="F:L-histidine transmembrane transporter activity"/>
    <property type="evidence" value="ECO:0007669"/>
    <property type="project" value="TreeGrafter"/>
</dbReference>
<feature type="transmembrane region" description="Helical" evidence="10">
    <location>
        <begin position="284"/>
        <end position="307"/>
    </location>
</feature>
<feature type="transmembrane region" description="Helical" evidence="10">
    <location>
        <begin position="378"/>
        <end position="396"/>
    </location>
</feature>
<dbReference type="Proteomes" id="UP000247702">
    <property type="component" value="Unassembled WGS sequence"/>
</dbReference>
<evidence type="ECO:0000256" key="5">
    <source>
        <dbReference type="ARBA" id="ARBA00022692"/>
    </source>
</evidence>
<evidence type="ECO:0000256" key="6">
    <source>
        <dbReference type="ARBA" id="ARBA00022970"/>
    </source>
</evidence>
<name>A0A2Z6RV77_9GLOM</name>
<keyword evidence="3" id="KW-0813">Transport</keyword>
<dbReference type="STRING" id="94130.A0A2Z6RV77"/>
<evidence type="ECO:0000259" key="11">
    <source>
        <dbReference type="Pfam" id="PF01490"/>
    </source>
</evidence>
<keyword evidence="8 10" id="KW-0472">Membrane</keyword>
<reference evidence="12 13" key="1">
    <citation type="submission" date="2017-11" db="EMBL/GenBank/DDBJ databases">
        <title>The genome of Rhizophagus clarus HR1 reveals common genetic basis of auxotrophy among arbuscular mycorrhizal fungi.</title>
        <authorList>
            <person name="Kobayashi Y."/>
        </authorList>
    </citation>
    <scope>NUCLEOTIDE SEQUENCE [LARGE SCALE GENOMIC DNA]</scope>
    <source>
        <strain evidence="12 13">HR1</strain>
    </source>
</reference>
<keyword evidence="7 10" id="KW-1133">Transmembrane helix</keyword>
<dbReference type="GO" id="GO:0061459">
    <property type="term" value="F:L-arginine transmembrane transporter activity"/>
    <property type="evidence" value="ECO:0007669"/>
    <property type="project" value="TreeGrafter"/>
</dbReference>
<evidence type="ECO:0000313" key="13">
    <source>
        <dbReference type="Proteomes" id="UP000247702"/>
    </source>
</evidence>
<sequence>MTTYSSTSVEGEVAPSSSSAIFENDQNNDQIDQSPLLGDSIDVEVESDCEDERVGTANFFSCTVNLANTILGTGMLAMPAAIASVGLIIGSMLIVYAAVTSGLGLYFLSRSATHTFGRNSSFFAVSKLTYPSAALIFDTAIAIKCFGVAVSYLIIVGDLMPQVISGSLGDKFADEYSLLMDRRFWITIFMVVIIPLAFLKRLDSLRHTSLIALIAVFYLVLIVIYHYFGPDFKAPPKEKIHYVKFSTKFFTNLPIFIFAFTCHQNIFSIYNEHVDNSQASINKVIFSAIGTTATIYQIIGVLGYLSFGDDVLPNVLSMYGTKAFVTIGRVAFVILILFSYPLQAHPARACLDKIFTFTSHSKNGYSKLSSPDMSNTKFLILTSGILISSYIIAILVSKLDLVLAFVGSTGSTTVSFILPGTFYYKIHESDPWDKKKILAVFLAFYGLCVMAICLTLNITKVFSGNH</sequence>
<evidence type="ECO:0000256" key="8">
    <source>
        <dbReference type="ARBA" id="ARBA00023136"/>
    </source>
</evidence>
<feature type="transmembrane region" description="Helical" evidence="10">
    <location>
        <begin position="81"/>
        <end position="108"/>
    </location>
</feature>
<dbReference type="Pfam" id="PF01490">
    <property type="entry name" value="Aa_trans"/>
    <property type="match status" value="1"/>
</dbReference>
<dbReference type="AlphaFoldDB" id="A0A2Z6RV77"/>
<feature type="transmembrane region" description="Helical" evidence="10">
    <location>
        <begin position="436"/>
        <end position="458"/>
    </location>
</feature>
<keyword evidence="5 10" id="KW-0812">Transmembrane</keyword>
<proteinExistence type="inferred from homology"/>
<dbReference type="PANTHER" id="PTHR22950">
    <property type="entry name" value="AMINO ACID TRANSPORTER"/>
    <property type="match status" value="1"/>
</dbReference>
<feature type="transmembrane region" description="Helical" evidence="10">
    <location>
        <begin position="319"/>
        <end position="338"/>
    </location>
</feature>
<dbReference type="PANTHER" id="PTHR22950:SF678">
    <property type="entry name" value="VACUOLAR AMINO ACID TRANSPORTER 5-RELATED"/>
    <property type="match status" value="1"/>
</dbReference>
<dbReference type="InterPro" id="IPR013057">
    <property type="entry name" value="AA_transpt_TM"/>
</dbReference>
<feature type="transmembrane region" description="Helical" evidence="10">
    <location>
        <begin position="211"/>
        <end position="229"/>
    </location>
</feature>
<dbReference type="GO" id="GO:0000329">
    <property type="term" value="C:fungal-type vacuole membrane"/>
    <property type="evidence" value="ECO:0007669"/>
    <property type="project" value="TreeGrafter"/>
</dbReference>
<dbReference type="EMBL" id="BEXD01003815">
    <property type="protein sequence ID" value="GBC02195.1"/>
    <property type="molecule type" value="Genomic_DNA"/>
</dbReference>
<evidence type="ECO:0000256" key="1">
    <source>
        <dbReference type="ARBA" id="ARBA00004128"/>
    </source>
</evidence>
<evidence type="ECO:0000256" key="9">
    <source>
        <dbReference type="SAM" id="MobiDB-lite"/>
    </source>
</evidence>
<evidence type="ECO:0000256" key="4">
    <source>
        <dbReference type="ARBA" id="ARBA00022554"/>
    </source>
</evidence>
<organism evidence="12 13">
    <name type="scientific">Rhizophagus clarus</name>
    <dbReference type="NCBI Taxonomy" id="94130"/>
    <lineage>
        <taxon>Eukaryota</taxon>
        <taxon>Fungi</taxon>
        <taxon>Fungi incertae sedis</taxon>
        <taxon>Mucoromycota</taxon>
        <taxon>Glomeromycotina</taxon>
        <taxon>Glomeromycetes</taxon>
        <taxon>Glomerales</taxon>
        <taxon>Glomeraceae</taxon>
        <taxon>Rhizophagus</taxon>
    </lineage>
</organism>
<evidence type="ECO:0000256" key="3">
    <source>
        <dbReference type="ARBA" id="ARBA00022448"/>
    </source>
</evidence>